<accession>A0ABY1PUX1</accession>
<dbReference type="Pfam" id="PF00884">
    <property type="entry name" value="Sulfatase"/>
    <property type="match status" value="1"/>
</dbReference>
<feature type="signal peptide" evidence="3">
    <location>
        <begin position="1"/>
        <end position="20"/>
    </location>
</feature>
<keyword evidence="3" id="KW-0732">Signal</keyword>
<evidence type="ECO:0000256" key="1">
    <source>
        <dbReference type="ARBA" id="ARBA00008779"/>
    </source>
</evidence>
<dbReference type="InterPro" id="IPR017850">
    <property type="entry name" value="Alkaline_phosphatase_core_sf"/>
</dbReference>
<proteinExistence type="inferred from homology"/>
<protein>
    <submittedName>
        <fullName evidence="5">Arylsulfatase A</fullName>
    </submittedName>
</protein>
<dbReference type="Gene3D" id="3.40.720.10">
    <property type="entry name" value="Alkaline Phosphatase, subunit A"/>
    <property type="match status" value="1"/>
</dbReference>
<organism evidence="5 6">
    <name type="scientific">Neorhodopirellula lusitana</name>
    <dbReference type="NCBI Taxonomy" id="445327"/>
    <lineage>
        <taxon>Bacteria</taxon>
        <taxon>Pseudomonadati</taxon>
        <taxon>Planctomycetota</taxon>
        <taxon>Planctomycetia</taxon>
        <taxon>Pirellulales</taxon>
        <taxon>Pirellulaceae</taxon>
        <taxon>Neorhodopirellula</taxon>
    </lineage>
</organism>
<dbReference type="EMBL" id="FXUG01000001">
    <property type="protein sequence ID" value="SMP43775.1"/>
    <property type="molecule type" value="Genomic_DNA"/>
</dbReference>
<dbReference type="SUPFAM" id="SSF53649">
    <property type="entry name" value="Alkaline phosphatase-like"/>
    <property type="match status" value="1"/>
</dbReference>
<comment type="caution">
    <text evidence="5">The sequence shown here is derived from an EMBL/GenBank/DDBJ whole genome shotgun (WGS) entry which is preliminary data.</text>
</comment>
<dbReference type="PANTHER" id="PTHR42693">
    <property type="entry name" value="ARYLSULFATASE FAMILY MEMBER"/>
    <property type="match status" value="1"/>
</dbReference>
<comment type="similarity">
    <text evidence="1">Belongs to the sulfatase family.</text>
</comment>
<feature type="chain" id="PRO_5046642300" evidence="3">
    <location>
        <begin position="21"/>
        <end position="497"/>
    </location>
</feature>
<keyword evidence="2" id="KW-0378">Hydrolase</keyword>
<dbReference type="InterPro" id="IPR050738">
    <property type="entry name" value="Sulfatase"/>
</dbReference>
<evidence type="ECO:0000313" key="5">
    <source>
        <dbReference type="EMBL" id="SMP43775.1"/>
    </source>
</evidence>
<dbReference type="InterPro" id="IPR000917">
    <property type="entry name" value="Sulfatase_N"/>
</dbReference>
<evidence type="ECO:0000259" key="4">
    <source>
        <dbReference type="Pfam" id="PF00884"/>
    </source>
</evidence>
<evidence type="ECO:0000313" key="6">
    <source>
        <dbReference type="Proteomes" id="UP001158067"/>
    </source>
</evidence>
<dbReference type="RefSeq" id="WP_283431149.1">
    <property type="nucleotide sequence ID" value="NZ_FXUG01000001.1"/>
</dbReference>
<feature type="domain" description="Sulfatase N-terminal" evidence="4">
    <location>
        <begin position="23"/>
        <end position="308"/>
    </location>
</feature>
<dbReference type="PANTHER" id="PTHR42693:SF53">
    <property type="entry name" value="ENDO-4-O-SULFATASE"/>
    <property type="match status" value="1"/>
</dbReference>
<evidence type="ECO:0000256" key="2">
    <source>
        <dbReference type="ARBA" id="ARBA00022801"/>
    </source>
</evidence>
<keyword evidence="6" id="KW-1185">Reference proteome</keyword>
<reference evidence="5 6" key="1">
    <citation type="submission" date="2017-05" db="EMBL/GenBank/DDBJ databases">
        <authorList>
            <person name="Varghese N."/>
            <person name="Submissions S."/>
        </authorList>
    </citation>
    <scope>NUCLEOTIDE SEQUENCE [LARGE SCALE GENOMIC DNA]</scope>
    <source>
        <strain evidence="5 6">DSM 25457</strain>
    </source>
</reference>
<evidence type="ECO:0000256" key="3">
    <source>
        <dbReference type="SAM" id="SignalP"/>
    </source>
</evidence>
<dbReference type="Proteomes" id="UP001158067">
    <property type="component" value="Unassembled WGS sequence"/>
</dbReference>
<gene>
    <name evidence="5" type="ORF">SAMN06265222_101999</name>
</gene>
<sequence length="497" mass="56191">MKRVFAVLACLLGLVCDAQAKAPNILFAIADDMSHASCYGDSFVKTPNLDSVARRGIRFTQMHTPNSKCAPSRAVMLTGRNPWQLDQAANHQPVWPEKFLSFVESLGDHGYFTGFTGKGWNPGVHPKNRLLTGREYNEIRVDSVPASGIHSYDYADNFGEFLADREDDQPFFFWFGCKEPHRGYEYGSGVKNGKRLDDLDFMPSFWIDGETTRNDILDYALEVEYFDDHLGRILKQIDDAGELENTLVVVTSDNGMPFPRYKGHTHEFATRVPFVVSFPGEIVHPGRVCDDLTSTIDLAPTLLSVAGVASDESGMQPMQGRSLEDVFADQSEGRDRVLSGRERNDMCRPNGWGYPVRGLRRGAYLYLRNFKPERWPCGTPEAGFRDTDWGPTKSELVYKHVGTVAFDLCFGKRPAEELYDVENDPECLQNLAAMPEYAVPLKKLRQELFEELTAQEDPRVIGDGDIFDRYRPDRIPQYGDLVKKTKKPIQMPKNATR</sequence>
<name>A0ABY1PUX1_9BACT</name>
<dbReference type="CDD" id="cd16027">
    <property type="entry name" value="SGSH"/>
    <property type="match status" value="1"/>
</dbReference>